<reference evidence="10" key="1">
    <citation type="submission" date="2018-11" db="EMBL/GenBank/DDBJ databases">
        <authorList>
            <person name="Alioto T."/>
            <person name="Alioto T."/>
        </authorList>
    </citation>
    <scope>NUCLEOTIDE SEQUENCE</scope>
</reference>
<dbReference type="OrthoDB" id="206904at2759"/>
<comment type="subcellular location">
    <subcellularLocation>
        <location evidence="1 9">Golgi apparatus membrane</location>
        <topology evidence="1 9">Single-pass type II membrane protein</topology>
    </subcellularLocation>
</comment>
<feature type="transmembrane region" description="Helical" evidence="9">
    <location>
        <begin position="7"/>
        <end position="27"/>
    </location>
</feature>
<keyword evidence="8 9" id="KW-0325">Glycoprotein</keyword>
<organism evidence="10 11">
    <name type="scientific">Mytilus galloprovincialis</name>
    <name type="common">Mediterranean mussel</name>
    <dbReference type="NCBI Taxonomy" id="29158"/>
    <lineage>
        <taxon>Eukaryota</taxon>
        <taxon>Metazoa</taxon>
        <taxon>Spiralia</taxon>
        <taxon>Lophotrochozoa</taxon>
        <taxon>Mollusca</taxon>
        <taxon>Bivalvia</taxon>
        <taxon>Autobranchia</taxon>
        <taxon>Pteriomorphia</taxon>
        <taxon>Mytilida</taxon>
        <taxon>Mytiloidea</taxon>
        <taxon>Mytilidae</taxon>
        <taxon>Mytilinae</taxon>
        <taxon>Mytilus</taxon>
    </lineage>
</organism>
<evidence type="ECO:0000256" key="4">
    <source>
        <dbReference type="ARBA" id="ARBA00022692"/>
    </source>
</evidence>
<keyword evidence="4 9" id="KW-0812">Transmembrane</keyword>
<evidence type="ECO:0000256" key="7">
    <source>
        <dbReference type="ARBA" id="ARBA00023136"/>
    </source>
</evidence>
<comment type="caution">
    <text evidence="10">The sequence shown here is derived from an EMBL/GenBank/DDBJ whole genome shotgun (WGS) entry which is preliminary data.</text>
</comment>
<keyword evidence="11" id="KW-1185">Reference proteome</keyword>
<keyword evidence="9" id="KW-0119">Carbohydrate metabolism</keyword>
<dbReference type="PANTHER" id="PTHR12137:SF54">
    <property type="entry name" value="CARBOHYDRATE SULFOTRANSFERASE"/>
    <property type="match status" value="1"/>
</dbReference>
<proteinExistence type="inferred from homology"/>
<evidence type="ECO:0000256" key="2">
    <source>
        <dbReference type="ARBA" id="ARBA00006339"/>
    </source>
</evidence>
<evidence type="ECO:0000256" key="9">
    <source>
        <dbReference type="RuleBase" id="RU364020"/>
    </source>
</evidence>
<dbReference type="Proteomes" id="UP000596742">
    <property type="component" value="Unassembled WGS sequence"/>
</dbReference>
<gene>
    <name evidence="10" type="ORF">MGAL_10B069555</name>
</gene>
<sequence length="269" mass="31950">MSFVKDYYFKITGICVLLIVIYLSLFFCRNLDKYNAKRAPLSFYQDITSIKSSVKLSPIVVPKYKLIFFWNSKSGGTYWKNLLQFIQGFRTTGQAAHRPRSNRLQTLTNFTDSDTVKMFMDKSWTKTVFVREPRERILSAYLHVESSSFKPCRRVVSSFSGFLQLIKTCKNIHWESQVQIPEKFYRYMMIGKISKIKEFSEKLLKKIGAWNEKVQMWLRSRNLGKFTKRHATKANKALFNTITIQNCKNQIFEMFIKDYKVFQYAKKYF</sequence>
<protein>
    <recommendedName>
        <fullName evidence="9">Carbohydrate sulfotransferase</fullName>
        <ecNumber evidence="9">2.8.2.-</ecNumber>
    </recommendedName>
</protein>
<evidence type="ECO:0000256" key="8">
    <source>
        <dbReference type="ARBA" id="ARBA00023180"/>
    </source>
</evidence>
<keyword evidence="3 9" id="KW-0808">Transferase</keyword>
<evidence type="ECO:0000256" key="1">
    <source>
        <dbReference type="ARBA" id="ARBA00004323"/>
    </source>
</evidence>
<dbReference type="EMBL" id="UYJE01010548">
    <property type="protein sequence ID" value="VDI84228.1"/>
    <property type="molecule type" value="Genomic_DNA"/>
</dbReference>
<dbReference type="Pfam" id="PF03567">
    <property type="entry name" value="Sulfotransfer_2"/>
    <property type="match status" value="1"/>
</dbReference>
<dbReference type="GO" id="GO:0016051">
    <property type="term" value="P:carbohydrate biosynthetic process"/>
    <property type="evidence" value="ECO:0007669"/>
    <property type="project" value="InterPro"/>
</dbReference>
<keyword evidence="9" id="KW-0735">Signal-anchor</keyword>
<evidence type="ECO:0000313" key="10">
    <source>
        <dbReference type="EMBL" id="VDI84228.1"/>
    </source>
</evidence>
<evidence type="ECO:0000256" key="3">
    <source>
        <dbReference type="ARBA" id="ARBA00022679"/>
    </source>
</evidence>
<name>A0A8B6HU97_MYTGA</name>
<keyword evidence="5 9" id="KW-1133">Transmembrane helix</keyword>
<dbReference type="GO" id="GO:0000139">
    <property type="term" value="C:Golgi membrane"/>
    <property type="evidence" value="ECO:0007669"/>
    <property type="project" value="UniProtKB-SubCell"/>
</dbReference>
<dbReference type="InterPro" id="IPR005331">
    <property type="entry name" value="Sulfotransferase"/>
</dbReference>
<dbReference type="InterPro" id="IPR018011">
    <property type="entry name" value="Carb_sulfotrans_8-10"/>
</dbReference>
<keyword evidence="6 9" id="KW-0333">Golgi apparatus</keyword>
<comment type="similarity">
    <text evidence="2 9">Belongs to the sulfotransferase 2 family.</text>
</comment>
<keyword evidence="7 9" id="KW-0472">Membrane</keyword>
<dbReference type="GO" id="GO:0008146">
    <property type="term" value="F:sulfotransferase activity"/>
    <property type="evidence" value="ECO:0007669"/>
    <property type="project" value="InterPro"/>
</dbReference>
<accession>A0A8B6HU97</accession>
<evidence type="ECO:0000256" key="6">
    <source>
        <dbReference type="ARBA" id="ARBA00023034"/>
    </source>
</evidence>
<evidence type="ECO:0000313" key="11">
    <source>
        <dbReference type="Proteomes" id="UP000596742"/>
    </source>
</evidence>
<dbReference type="EC" id="2.8.2.-" evidence="9"/>
<dbReference type="AlphaFoldDB" id="A0A8B6HU97"/>
<dbReference type="PANTHER" id="PTHR12137">
    <property type="entry name" value="CARBOHYDRATE SULFOTRANSFERASE"/>
    <property type="match status" value="1"/>
</dbReference>
<evidence type="ECO:0000256" key="5">
    <source>
        <dbReference type="ARBA" id="ARBA00022989"/>
    </source>
</evidence>